<dbReference type="STRING" id="947166.A0A1D1UZ64"/>
<dbReference type="SUPFAM" id="SSF52540">
    <property type="entry name" value="P-loop containing nucleoside triphosphate hydrolases"/>
    <property type="match status" value="2"/>
</dbReference>
<dbReference type="InterPro" id="IPR000850">
    <property type="entry name" value="Adenylat/UMP-CMP_kin"/>
</dbReference>
<name>A0A1D1UZ64_RAMVA</name>
<evidence type="ECO:0000256" key="4">
    <source>
        <dbReference type="RuleBase" id="RU003330"/>
    </source>
</evidence>
<dbReference type="Pfam" id="PF00406">
    <property type="entry name" value="ADK"/>
    <property type="match status" value="1"/>
</dbReference>
<keyword evidence="2" id="KW-0547">Nucleotide-binding</keyword>
<comment type="caution">
    <text evidence="5">The sequence shown here is derived from an EMBL/GenBank/DDBJ whole genome shotgun (WGS) entry which is preliminary data.</text>
</comment>
<dbReference type="CDD" id="cd01428">
    <property type="entry name" value="ADK"/>
    <property type="match status" value="1"/>
</dbReference>
<evidence type="ECO:0000256" key="3">
    <source>
        <dbReference type="ARBA" id="ARBA00022777"/>
    </source>
</evidence>
<dbReference type="GO" id="GO:0019205">
    <property type="term" value="F:nucleobase-containing compound kinase activity"/>
    <property type="evidence" value="ECO:0007669"/>
    <property type="project" value="InterPro"/>
</dbReference>
<sequence>MYADDKDIFGLLTGALKDVVAFRPDDPLLYLIQYFRRNCQPALRACVIGPSLSGRHSISRKLSEAFGVPLVDDHRLLNEADPQLRNMVKTFHQKHKLLSPQLAFSLVRPVIFGEECIAKGWILCGYPQSRAQDAYFRKNGINAQKTIILTITPEAAKQRCLKTEHRSTCDPSEHAQMMTRELLYEMDMIGKSCAQLAQEDPACAVLDANREFDQVLSDARHFCSIRPIEHRPYMHRVLFLGRPGTGKKKMAKYLADHFRLSHISSGSLLMRAASDPEHEYCREINMYLNRGHQMPDELVSNLLCKALKDTELQGFVLSGFPCTQRQAEILDQSGFRPSKVFFFNTPVDVAREHFINREKEHHDKALSLRDFYEDEGARLGLQTDEYGNYGLGYQSQEVQRDMFGEQNNLFEDNEQSLREFYGNVEYEIDATLPENDVFGLLKYHLVHPQPLRPQEPQRSR</sequence>
<proteinExistence type="inferred from homology"/>
<dbReference type="GO" id="GO:0006139">
    <property type="term" value="P:nucleobase-containing compound metabolic process"/>
    <property type="evidence" value="ECO:0007669"/>
    <property type="project" value="InterPro"/>
</dbReference>
<gene>
    <name evidence="5" type="primary">RvY_06608-1</name>
    <name evidence="5" type="synonym">RvY_06608.1</name>
    <name evidence="5" type="ORF">RvY_06608</name>
</gene>
<dbReference type="OrthoDB" id="522106at2759"/>
<comment type="similarity">
    <text evidence="4">Belongs to the adenylate kinase family.</text>
</comment>
<reference evidence="5 6" key="1">
    <citation type="journal article" date="2016" name="Nat. Commun.">
        <title>Extremotolerant tardigrade genome and improved radiotolerance of human cultured cells by tardigrade-unique protein.</title>
        <authorList>
            <person name="Hashimoto T."/>
            <person name="Horikawa D.D."/>
            <person name="Saito Y."/>
            <person name="Kuwahara H."/>
            <person name="Kozuka-Hata H."/>
            <person name="Shin-I T."/>
            <person name="Minakuchi Y."/>
            <person name="Ohishi K."/>
            <person name="Motoyama A."/>
            <person name="Aizu T."/>
            <person name="Enomoto A."/>
            <person name="Kondo K."/>
            <person name="Tanaka S."/>
            <person name="Hara Y."/>
            <person name="Koshikawa S."/>
            <person name="Sagara H."/>
            <person name="Miura T."/>
            <person name="Yokobori S."/>
            <person name="Miyagawa K."/>
            <person name="Suzuki Y."/>
            <person name="Kubo T."/>
            <person name="Oyama M."/>
            <person name="Kohara Y."/>
            <person name="Fujiyama A."/>
            <person name="Arakawa K."/>
            <person name="Katayama T."/>
            <person name="Toyoda A."/>
            <person name="Kunieda T."/>
        </authorList>
    </citation>
    <scope>NUCLEOTIDE SEQUENCE [LARGE SCALE GENOMIC DNA]</scope>
    <source>
        <strain evidence="5 6">YOKOZUNA-1</strain>
    </source>
</reference>
<keyword evidence="6" id="KW-1185">Reference proteome</keyword>
<organism evidence="5 6">
    <name type="scientific">Ramazzottius varieornatus</name>
    <name type="common">Water bear</name>
    <name type="synonym">Tardigrade</name>
    <dbReference type="NCBI Taxonomy" id="947166"/>
    <lineage>
        <taxon>Eukaryota</taxon>
        <taxon>Metazoa</taxon>
        <taxon>Ecdysozoa</taxon>
        <taxon>Tardigrada</taxon>
        <taxon>Eutardigrada</taxon>
        <taxon>Parachela</taxon>
        <taxon>Hypsibioidea</taxon>
        <taxon>Ramazzottiidae</taxon>
        <taxon>Ramazzottius</taxon>
    </lineage>
</organism>
<keyword evidence="1 4" id="KW-0808">Transferase</keyword>
<keyword evidence="3 4" id="KW-0418">Kinase</keyword>
<accession>A0A1D1UZ64</accession>
<dbReference type="AlphaFoldDB" id="A0A1D1UZ64"/>
<dbReference type="InterPro" id="IPR027417">
    <property type="entry name" value="P-loop_NTPase"/>
</dbReference>
<dbReference type="PANTHER" id="PTHR23359">
    <property type="entry name" value="NUCLEOTIDE KINASE"/>
    <property type="match status" value="1"/>
</dbReference>
<dbReference type="PRINTS" id="PR00094">
    <property type="entry name" value="ADENYLTKNASE"/>
</dbReference>
<evidence type="ECO:0000256" key="1">
    <source>
        <dbReference type="ARBA" id="ARBA00022679"/>
    </source>
</evidence>
<dbReference type="Proteomes" id="UP000186922">
    <property type="component" value="Unassembled WGS sequence"/>
</dbReference>
<dbReference type="GO" id="GO:0005524">
    <property type="term" value="F:ATP binding"/>
    <property type="evidence" value="ECO:0007669"/>
    <property type="project" value="InterPro"/>
</dbReference>
<evidence type="ECO:0000313" key="6">
    <source>
        <dbReference type="Proteomes" id="UP000186922"/>
    </source>
</evidence>
<dbReference type="EMBL" id="BDGG01000003">
    <property type="protein sequence ID" value="GAU94909.1"/>
    <property type="molecule type" value="Genomic_DNA"/>
</dbReference>
<protein>
    <recommendedName>
        <fullName evidence="7">Adenylate kinase 8</fullName>
    </recommendedName>
</protein>
<evidence type="ECO:0000256" key="2">
    <source>
        <dbReference type="ARBA" id="ARBA00022741"/>
    </source>
</evidence>
<dbReference type="Gene3D" id="3.40.50.300">
    <property type="entry name" value="P-loop containing nucleotide triphosphate hydrolases"/>
    <property type="match status" value="2"/>
</dbReference>
<evidence type="ECO:0008006" key="7">
    <source>
        <dbReference type="Google" id="ProtNLM"/>
    </source>
</evidence>
<evidence type="ECO:0000313" key="5">
    <source>
        <dbReference type="EMBL" id="GAU94909.1"/>
    </source>
</evidence>